<dbReference type="AlphaFoldDB" id="A0AAV7UT40"/>
<proteinExistence type="predicted"/>
<dbReference type="Proteomes" id="UP001066276">
    <property type="component" value="Chromosome 2_2"/>
</dbReference>
<evidence type="ECO:0000256" key="1">
    <source>
        <dbReference type="SAM" id="MobiDB-lite"/>
    </source>
</evidence>
<keyword evidence="3" id="KW-1185">Reference proteome</keyword>
<sequence>MRGVRHRGSGTSTQTRTSRLNNIDILRPLLGQKDGIRDTELSTESALTQKPEEARIRDDRPSGENAYLCGPSLLGHQELPRPHLHIQMGYRMDHKLSNVLKAPVVPHSWLWFWLSLALVRHYAFLDTCHMMRVWGRGDEGGDIAPTRSTDSGEGIMVGD</sequence>
<feature type="region of interest" description="Disordered" evidence="1">
    <location>
        <begin position="37"/>
        <end position="63"/>
    </location>
</feature>
<organism evidence="2 3">
    <name type="scientific">Pleurodeles waltl</name>
    <name type="common">Iberian ribbed newt</name>
    <dbReference type="NCBI Taxonomy" id="8319"/>
    <lineage>
        <taxon>Eukaryota</taxon>
        <taxon>Metazoa</taxon>
        <taxon>Chordata</taxon>
        <taxon>Craniata</taxon>
        <taxon>Vertebrata</taxon>
        <taxon>Euteleostomi</taxon>
        <taxon>Amphibia</taxon>
        <taxon>Batrachia</taxon>
        <taxon>Caudata</taxon>
        <taxon>Salamandroidea</taxon>
        <taxon>Salamandridae</taxon>
        <taxon>Pleurodelinae</taxon>
        <taxon>Pleurodeles</taxon>
    </lineage>
</organism>
<comment type="caution">
    <text evidence="2">The sequence shown here is derived from an EMBL/GenBank/DDBJ whole genome shotgun (WGS) entry which is preliminary data.</text>
</comment>
<accession>A0AAV7UT40</accession>
<name>A0AAV7UT40_PLEWA</name>
<reference evidence="2" key="1">
    <citation type="journal article" date="2022" name="bioRxiv">
        <title>Sequencing and chromosome-scale assembly of the giantPleurodeles waltlgenome.</title>
        <authorList>
            <person name="Brown T."/>
            <person name="Elewa A."/>
            <person name="Iarovenko S."/>
            <person name="Subramanian E."/>
            <person name="Araus A.J."/>
            <person name="Petzold A."/>
            <person name="Susuki M."/>
            <person name="Suzuki K.-i.T."/>
            <person name="Hayashi T."/>
            <person name="Toyoda A."/>
            <person name="Oliveira C."/>
            <person name="Osipova E."/>
            <person name="Leigh N.D."/>
            <person name="Simon A."/>
            <person name="Yun M.H."/>
        </authorList>
    </citation>
    <scope>NUCLEOTIDE SEQUENCE</scope>
    <source>
        <strain evidence="2">20211129_DDA</strain>
        <tissue evidence="2">Liver</tissue>
    </source>
</reference>
<evidence type="ECO:0000313" key="2">
    <source>
        <dbReference type="EMBL" id="KAJ1191787.1"/>
    </source>
</evidence>
<evidence type="ECO:0000313" key="3">
    <source>
        <dbReference type="Proteomes" id="UP001066276"/>
    </source>
</evidence>
<feature type="compositionally biased region" description="Basic and acidic residues" evidence="1">
    <location>
        <begin position="50"/>
        <end position="62"/>
    </location>
</feature>
<protein>
    <submittedName>
        <fullName evidence="2">Uncharacterized protein</fullName>
    </submittedName>
</protein>
<gene>
    <name evidence="2" type="ORF">NDU88_001102</name>
</gene>
<dbReference type="EMBL" id="JANPWB010000004">
    <property type="protein sequence ID" value="KAJ1191787.1"/>
    <property type="molecule type" value="Genomic_DNA"/>
</dbReference>